<dbReference type="Pfam" id="PF07690">
    <property type="entry name" value="MFS_1"/>
    <property type="match status" value="1"/>
</dbReference>
<sequence length="478" mass="54247">MENKQNDGKDKTYHFLNKGHFKYRWILLGFCIWIVAGAFFCFDVPAALHNTLRQHFSDVLTEGEFEIYFSGLYSIYSFANIFLPFITGRMRDAMGDRIILLQTVSFVFIGQGLFAYGVMIKSFIVMYLARILLGWGIESVQPIQTSFVSPYFKDDYLGLTIGMNTLFAGFGSVATMYFCPLLALKYGLLVATSIGCLFNLFCIICAIISTSIDKCAETKMLDNIDYDKVKYMQLAQEEEQQQQQQQQQNNQQSEVSVFEQMKTYPKLFWLVAIYFGLNYSSVLGFINISVGFLTERWLGEDEESELKAGEMVAIMWLITGFFTPIFGFIADKYGGRAFHCIIAGILCFVAHITLWYIYPFLSLIALGTANAIAYASPWTGVVYLVRPDYLGKAYAVVVGIYNALFSIFPIIVGILRAYYGSYYYSQLFLSFLGLCSLITAVLIKIEDVQQENLIDGNKVISATSIEENCKQNIDYDQK</sequence>
<keyword evidence="6 8" id="KW-0472">Membrane</keyword>
<feature type="transmembrane region" description="Helical" evidence="8">
    <location>
        <begin position="364"/>
        <end position="386"/>
    </location>
</feature>
<name>A0A8S1P7A5_9CILI</name>
<organism evidence="9 10">
    <name type="scientific">Paramecium sonneborni</name>
    <dbReference type="NCBI Taxonomy" id="65129"/>
    <lineage>
        <taxon>Eukaryota</taxon>
        <taxon>Sar</taxon>
        <taxon>Alveolata</taxon>
        <taxon>Ciliophora</taxon>
        <taxon>Intramacronucleata</taxon>
        <taxon>Oligohymenophorea</taxon>
        <taxon>Peniculida</taxon>
        <taxon>Parameciidae</taxon>
        <taxon>Paramecium</taxon>
    </lineage>
</organism>
<feature type="transmembrane region" description="Helical" evidence="8">
    <location>
        <begin position="393"/>
        <end position="415"/>
    </location>
</feature>
<dbReference type="InterPro" id="IPR011701">
    <property type="entry name" value="MFS"/>
</dbReference>
<comment type="similarity">
    <text evidence="2">Belongs to the major facilitator superfamily.</text>
</comment>
<evidence type="ECO:0000256" key="8">
    <source>
        <dbReference type="SAM" id="Phobius"/>
    </source>
</evidence>
<dbReference type="OrthoDB" id="424834at2759"/>
<evidence type="ECO:0000256" key="1">
    <source>
        <dbReference type="ARBA" id="ARBA00004127"/>
    </source>
</evidence>
<keyword evidence="5 8" id="KW-1133">Transmembrane helix</keyword>
<feature type="transmembrane region" description="Helical" evidence="8">
    <location>
        <begin position="98"/>
        <end position="118"/>
    </location>
</feature>
<feature type="transmembrane region" description="Helical" evidence="8">
    <location>
        <begin position="25"/>
        <end position="47"/>
    </location>
</feature>
<keyword evidence="10" id="KW-1185">Reference proteome</keyword>
<feature type="transmembrane region" description="Helical" evidence="8">
    <location>
        <begin position="421"/>
        <end position="443"/>
    </location>
</feature>
<comment type="caution">
    <text evidence="9">The sequence shown here is derived from an EMBL/GenBank/DDBJ whole genome shotgun (WGS) entry which is preliminary data.</text>
</comment>
<dbReference type="EMBL" id="CAJJDN010000070">
    <property type="protein sequence ID" value="CAD8098773.1"/>
    <property type="molecule type" value="Genomic_DNA"/>
</dbReference>
<dbReference type="InterPro" id="IPR052187">
    <property type="entry name" value="MFSD1"/>
</dbReference>
<dbReference type="PANTHER" id="PTHR23512">
    <property type="entry name" value="MAJOR FACILITATOR SUPERFAMILY DOMAIN-CONTAINING PROTEIN 1"/>
    <property type="match status" value="1"/>
</dbReference>
<evidence type="ECO:0000256" key="4">
    <source>
        <dbReference type="ARBA" id="ARBA00022692"/>
    </source>
</evidence>
<evidence type="ECO:0000313" key="10">
    <source>
        <dbReference type="Proteomes" id="UP000692954"/>
    </source>
</evidence>
<dbReference type="AlphaFoldDB" id="A0A8S1P7A5"/>
<evidence type="ECO:0008006" key="11">
    <source>
        <dbReference type="Google" id="ProtNLM"/>
    </source>
</evidence>
<feature type="coiled-coil region" evidence="7">
    <location>
        <begin position="228"/>
        <end position="255"/>
    </location>
</feature>
<evidence type="ECO:0000256" key="7">
    <source>
        <dbReference type="SAM" id="Coils"/>
    </source>
</evidence>
<keyword evidence="3" id="KW-0813">Transport</keyword>
<reference evidence="9" key="1">
    <citation type="submission" date="2021-01" db="EMBL/GenBank/DDBJ databases">
        <authorList>
            <consortium name="Genoscope - CEA"/>
            <person name="William W."/>
        </authorList>
    </citation>
    <scope>NUCLEOTIDE SEQUENCE</scope>
</reference>
<keyword evidence="4 8" id="KW-0812">Transmembrane</keyword>
<dbReference type="PANTHER" id="PTHR23512:SF3">
    <property type="entry name" value="MAJOR FACILITATOR SUPERFAMILY DOMAIN-CONTAINING PROTEIN 1"/>
    <property type="match status" value="1"/>
</dbReference>
<protein>
    <recommendedName>
        <fullName evidence="11">Major facilitator superfamily (MFS) profile domain-containing protein</fullName>
    </recommendedName>
</protein>
<gene>
    <name evidence="9" type="ORF">PSON_ATCC_30995.1.T0700294</name>
</gene>
<feature type="transmembrane region" description="Helical" evidence="8">
    <location>
        <begin position="267"/>
        <end position="293"/>
    </location>
</feature>
<evidence type="ECO:0000256" key="5">
    <source>
        <dbReference type="ARBA" id="ARBA00022989"/>
    </source>
</evidence>
<feature type="transmembrane region" description="Helical" evidence="8">
    <location>
        <begin position="67"/>
        <end position="86"/>
    </location>
</feature>
<dbReference type="Proteomes" id="UP000692954">
    <property type="component" value="Unassembled WGS sequence"/>
</dbReference>
<feature type="transmembrane region" description="Helical" evidence="8">
    <location>
        <begin position="337"/>
        <end position="358"/>
    </location>
</feature>
<accession>A0A8S1P7A5</accession>
<feature type="transmembrane region" description="Helical" evidence="8">
    <location>
        <begin position="156"/>
        <end position="178"/>
    </location>
</feature>
<comment type="subcellular location">
    <subcellularLocation>
        <location evidence="1">Endomembrane system</location>
        <topology evidence="1">Multi-pass membrane protein</topology>
    </subcellularLocation>
</comment>
<dbReference type="GO" id="GO:0012505">
    <property type="term" value="C:endomembrane system"/>
    <property type="evidence" value="ECO:0007669"/>
    <property type="project" value="UniProtKB-SubCell"/>
</dbReference>
<feature type="transmembrane region" description="Helical" evidence="8">
    <location>
        <begin position="124"/>
        <end position="144"/>
    </location>
</feature>
<evidence type="ECO:0000256" key="6">
    <source>
        <dbReference type="ARBA" id="ARBA00023136"/>
    </source>
</evidence>
<feature type="transmembrane region" description="Helical" evidence="8">
    <location>
        <begin position="313"/>
        <end position="330"/>
    </location>
</feature>
<evidence type="ECO:0000313" key="9">
    <source>
        <dbReference type="EMBL" id="CAD8098773.1"/>
    </source>
</evidence>
<evidence type="ECO:0000256" key="2">
    <source>
        <dbReference type="ARBA" id="ARBA00008335"/>
    </source>
</evidence>
<keyword evidence="7" id="KW-0175">Coiled coil</keyword>
<dbReference type="GO" id="GO:0022857">
    <property type="term" value="F:transmembrane transporter activity"/>
    <property type="evidence" value="ECO:0007669"/>
    <property type="project" value="InterPro"/>
</dbReference>
<feature type="transmembrane region" description="Helical" evidence="8">
    <location>
        <begin position="184"/>
        <end position="210"/>
    </location>
</feature>
<evidence type="ECO:0000256" key="3">
    <source>
        <dbReference type="ARBA" id="ARBA00022448"/>
    </source>
</evidence>
<proteinExistence type="inferred from homology"/>